<protein>
    <recommendedName>
        <fullName evidence="9">RRM domain-containing protein</fullName>
    </recommendedName>
</protein>
<accession>A0AAD5QH04</accession>
<sequence>MEKADITRRKFIDDLYQREKEYASGHNAEQHLTPSQAQKRRKEEESRIRSEFETLRQRLEKEAADEIHAQQERIARLVREQTKVKTNQEASEEKHATLRVKWKPSDDSDYDESRLRNIYEKYGTISTITPIRTTKKGDRVCMIEFEVINEDCNAESEIGKDGPDITGNWIIPPRTPNNGNNEEAASTEKHKDYSSMTYEELQAQLFADVGPLGEKRKKWHEEE</sequence>
<dbReference type="AlphaFoldDB" id="A0AAD5QH04"/>
<evidence type="ECO:0000256" key="4">
    <source>
        <dbReference type="ARBA" id="ARBA00023186"/>
    </source>
</evidence>
<dbReference type="InterPro" id="IPR012677">
    <property type="entry name" value="Nucleotide-bd_a/b_plait_sf"/>
</dbReference>
<organism evidence="7 8">
    <name type="scientific">Parelaphostrongylus tenuis</name>
    <name type="common">Meningeal worm</name>
    <dbReference type="NCBI Taxonomy" id="148309"/>
    <lineage>
        <taxon>Eukaryota</taxon>
        <taxon>Metazoa</taxon>
        <taxon>Ecdysozoa</taxon>
        <taxon>Nematoda</taxon>
        <taxon>Chromadorea</taxon>
        <taxon>Rhabditida</taxon>
        <taxon>Rhabditina</taxon>
        <taxon>Rhabditomorpha</taxon>
        <taxon>Strongyloidea</taxon>
        <taxon>Metastrongylidae</taxon>
        <taxon>Parelaphostrongylus</taxon>
    </lineage>
</organism>
<proteinExistence type="predicted"/>
<keyword evidence="3" id="KW-0963">Cytoplasm</keyword>
<dbReference type="GO" id="GO:0005737">
    <property type="term" value="C:cytoplasm"/>
    <property type="evidence" value="ECO:0007669"/>
    <property type="project" value="UniProtKB-SubCell"/>
</dbReference>
<reference evidence="7" key="1">
    <citation type="submission" date="2021-06" db="EMBL/GenBank/DDBJ databases">
        <title>Parelaphostrongylus tenuis whole genome reference sequence.</title>
        <authorList>
            <person name="Garwood T.J."/>
            <person name="Larsen P.A."/>
            <person name="Fountain-Jones N.M."/>
            <person name="Garbe J.R."/>
            <person name="Macchietto M.G."/>
            <person name="Kania S.A."/>
            <person name="Gerhold R.W."/>
            <person name="Richards J.E."/>
            <person name="Wolf T.M."/>
        </authorList>
    </citation>
    <scope>NUCLEOTIDE SEQUENCE</scope>
    <source>
        <strain evidence="7">MNPRO001-30</strain>
        <tissue evidence="7">Meninges</tissue>
    </source>
</reference>
<evidence type="ECO:0000256" key="6">
    <source>
        <dbReference type="SAM" id="MobiDB-lite"/>
    </source>
</evidence>
<evidence type="ECO:0000313" key="7">
    <source>
        <dbReference type="EMBL" id="KAJ1349209.1"/>
    </source>
</evidence>
<feature type="region of interest" description="Disordered" evidence="6">
    <location>
        <begin position="158"/>
        <end position="194"/>
    </location>
</feature>
<dbReference type="PANTHER" id="PTHR44313">
    <property type="entry name" value="DNAJ HOMOLOG SUBFAMILY C MEMBER 17"/>
    <property type="match status" value="1"/>
</dbReference>
<dbReference type="EMBL" id="JAHQIW010000623">
    <property type="protein sequence ID" value="KAJ1349209.1"/>
    <property type="molecule type" value="Genomic_DNA"/>
</dbReference>
<comment type="subcellular location">
    <subcellularLocation>
        <location evidence="2">Cytoplasm</location>
    </subcellularLocation>
    <subcellularLocation>
        <location evidence="1">Nucleus</location>
    </subcellularLocation>
</comment>
<gene>
    <name evidence="7" type="ORF">KIN20_004680</name>
</gene>
<keyword evidence="5" id="KW-0539">Nucleus</keyword>
<dbReference type="Gene3D" id="3.30.70.330">
    <property type="match status" value="1"/>
</dbReference>
<dbReference type="Proteomes" id="UP001196413">
    <property type="component" value="Unassembled WGS sequence"/>
</dbReference>
<keyword evidence="4" id="KW-0143">Chaperone</keyword>
<evidence type="ECO:0000256" key="3">
    <source>
        <dbReference type="ARBA" id="ARBA00022490"/>
    </source>
</evidence>
<comment type="caution">
    <text evidence="7">The sequence shown here is derived from an EMBL/GenBank/DDBJ whole genome shotgun (WGS) entry which is preliminary data.</text>
</comment>
<evidence type="ECO:0000313" key="8">
    <source>
        <dbReference type="Proteomes" id="UP001196413"/>
    </source>
</evidence>
<evidence type="ECO:0008006" key="9">
    <source>
        <dbReference type="Google" id="ProtNLM"/>
    </source>
</evidence>
<dbReference type="PANTHER" id="PTHR44313:SF1">
    <property type="entry name" value="DNAJ HOMOLOG SUBFAMILY C MEMBER 17"/>
    <property type="match status" value="1"/>
</dbReference>
<name>A0AAD5QH04_PARTN</name>
<evidence type="ECO:0000256" key="1">
    <source>
        <dbReference type="ARBA" id="ARBA00004123"/>
    </source>
</evidence>
<evidence type="ECO:0000256" key="2">
    <source>
        <dbReference type="ARBA" id="ARBA00004496"/>
    </source>
</evidence>
<feature type="region of interest" description="Disordered" evidence="6">
    <location>
        <begin position="22"/>
        <end position="49"/>
    </location>
</feature>
<evidence type="ECO:0000256" key="5">
    <source>
        <dbReference type="ARBA" id="ARBA00023242"/>
    </source>
</evidence>
<dbReference type="GO" id="GO:0000390">
    <property type="term" value="P:spliceosomal complex disassembly"/>
    <property type="evidence" value="ECO:0007669"/>
    <property type="project" value="TreeGrafter"/>
</dbReference>
<keyword evidence="8" id="KW-1185">Reference proteome</keyword>
<dbReference type="GO" id="GO:0005681">
    <property type="term" value="C:spliceosomal complex"/>
    <property type="evidence" value="ECO:0007669"/>
    <property type="project" value="TreeGrafter"/>
</dbReference>
<dbReference type="InterPro" id="IPR052094">
    <property type="entry name" value="Pre-mRNA-splicing_ERAD"/>
</dbReference>